<keyword evidence="1 4" id="KW-0808">Transferase</keyword>
<evidence type="ECO:0000313" key="4">
    <source>
        <dbReference type="EMBL" id="PHJ22832.1"/>
    </source>
</evidence>
<accession>A0A2C6L5G5</accession>
<evidence type="ECO:0000313" key="5">
    <source>
        <dbReference type="Proteomes" id="UP000221165"/>
    </source>
</evidence>
<reference evidence="4 5" key="1">
    <citation type="journal article" date="2017" name="Int. J. Parasitol.">
        <title>The genome of the protozoan parasite Cystoisospora suis and a reverse vaccinology approach to identify vaccine candidates.</title>
        <authorList>
            <person name="Palmieri N."/>
            <person name="Shrestha A."/>
            <person name="Ruttkowski B."/>
            <person name="Beck T."/>
            <person name="Vogl C."/>
            <person name="Tomley F."/>
            <person name="Blake D.P."/>
            <person name="Joachim A."/>
        </authorList>
    </citation>
    <scope>NUCLEOTIDE SEQUENCE [LARGE SCALE GENOMIC DNA]</scope>
    <source>
        <strain evidence="4 5">Wien I</strain>
    </source>
</reference>
<dbReference type="PANTHER" id="PTHR16121">
    <property type="entry name" value="CAP-SPECIFIC MRNA (NUCLEOSIDE-2'-O-)-METHYLTRANSFERASE 1-RELATED"/>
    <property type="match status" value="1"/>
</dbReference>
<dbReference type="VEuPathDB" id="ToxoDB:CSUI_003316"/>
<dbReference type="GO" id="GO:0005634">
    <property type="term" value="C:nucleus"/>
    <property type="evidence" value="ECO:0007669"/>
    <property type="project" value="UniProtKB-SubCell"/>
</dbReference>
<dbReference type="InterPro" id="IPR050851">
    <property type="entry name" value="mRNA_Cap_2O-Ribose_MeTrfase"/>
</dbReference>
<dbReference type="Gene3D" id="3.40.50.12760">
    <property type="match status" value="2"/>
</dbReference>
<dbReference type="EC" id="2.1.1.57" evidence="1"/>
<dbReference type="GO" id="GO:0006370">
    <property type="term" value="P:7-methylguanosine mRNA capping"/>
    <property type="evidence" value="ECO:0007669"/>
    <property type="project" value="UniProtKB-UniRule"/>
</dbReference>
<gene>
    <name evidence="4" type="ORF">CSUI_003316</name>
</gene>
<evidence type="ECO:0000256" key="2">
    <source>
        <dbReference type="SAM" id="MobiDB-lite"/>
    </source>
</evidence>
<feature type="compositionally biased region" description="Polar residues" evidence="2">
    <location>
        <begin position="775"/>
        <end position="795"/>
    </location>
</feature>
<comment type="function">
    <text evidence="1">S-adenosyl-L-methionine-dependent methyltransferase that mediates RNA cap1 2'-O-ribose methylation to the 5'-cap structure of RNAs. Methylates the ribose of the first nucleotide of a m(7)GpppG-capped mRNA to produce m(7)GpppNmp (cap1).</text>
</comment>
<keyword evidence="1" id="KW-0949">S-adenosyl-L-methionine</keyword>
<dbReference type="GO" id="GO:0004483">
    <property type="term" value="F:methyltransferase cap1 activity"/>
    <property type="evidence" value="ECO:0007669"/>
    <property type="project" value="UniProtKB-UniRule"/>
</dbReference>
<keyword evidence="1 4" id="KW-0489">Methyltransferase</keyword>
<sequence length="1128" mass="123138">MDFSPAYGRSPVQGEILQTLRGATTPRTPGLGGSPTARSAFLYYPLKCSLRETPSAIESLVSAVNAEPLQMRSARDSERLLHSDFCERALIEEQLRQKSLLDEVYDAGQGKIWKVAQFSMFPSDCKGSFQHRTRSGDKLQEISEWLQERRMESLPEMLVKGASPTNPSFFLDLCAGPGTWSDWLLDEIDCLDQKRFEAECASSPGFGLDYNRGGQTATPGHSCYGFGISLTVSDLVMMKDSKFWHIAREVTERPNYEGVTGLNRSGNLYSSKNIRMMRQKIEQRVNEIVEFCASRAGETPSAGQGISPLSASSRLQRGKQNLENKGVIKLIVADGGITVPKVSVTGQHLENYQELLTGRLLLSEFALSFQLLQHGGTFVCSVFDVFTPFTASLLYMCTVLFEEVYIVKPSRNRWTNSERQLVALNFRRLRSINLSALVAASAEAAETTGSVPSTPSRSTPSRRAPYLALVSRVYTAFRDRLLQVHEAIDEATAPMDYYTILPETVLPRSVLTADTVFAQSYRHMCEELCRLQCTSLNQTYMKFLELQRDPEQLSELRQRQRTLERCMSAVKGGAAAAVSSSLRRPASRPALPPPAQVKLPAREAPPPRTGGWAAAIERRSAPDATTASTSEGTPEALDWRSGQRSTDVKTGAGVNVREKEGAASERSSTKAERAVSGAGLFPEAKASLPGGKLRTMETARQPFALQTASAGKNMDRPEQKTHPGPDDRWRAMIMRSGRDPITHRPTGSGAQSTKEVDTASSSAPTMDGERRGVDTVQTEGQQTNPPVHTGNGTTTESKDEEKNEETGGPPLGTPAGGSGSIDADVLYMIQSPEEEEAEEEDESQTTPESVLLPPHQQGEQTPASEAHGKGMSFQVLPTKSEEERLPRRGEDGADEAAAYTAASLVESVLGSDEERDDKEVGELVSPVVSPKTALDTSEEAENLYRPAVPPENAEESREEPADFFPSSEKRLDTSFEETEVIDNTPILGYGSGRLSVVSEVHQGLETRGPEETIKLTSPDRHDQAPSLQLPKGATGAERLAAVIKGQKKMTCNIFLQEHLHEGQKLTLIDAPTDTTPDPDIADDGLGKTKFLRVSEEEFCTASTSVTEMMDLTAAHCLEGTPPGTYEVA</sequence>
<dbReference type="SUPFAM" id="SSF53335">
    <property type="entry name" value="S-adenosyl-L-methionine-dependent methyltransferases"/>
    <property type="match status" value="1"/>
</dbReference>
<dbReference type="Proteomes" id="UP000221165">
    <property type="component" value="Unassembled WGS sequence"/>
</dbReference>
<dbReference type="EMBL" id="MIGC01001453">
    <property type="protein sequence ID" value="PHJ22832.1"/>
    <property type="molecule type" value="Genomic_DNA"/>
</dbReference>
<dbReference type="GO" id="GO:0016556">
    <property type="term" value="P:mRNA modification"/>
    <property type="evidence" value="ECO:0007669"/>
    <property type="project" value="UniProtKB-UniRule"/>
</dbReference>
<feature type="compositionally biased region" description="Basic and acidic residues" evidence="2">
    <location>
        <begin position="656"/>
        <end position="673"/>
    </location>
</feature>
<feature type="compositionally biased region" description="Acidic residues" evidence="2">
    <location>
        <begin position="832"/>
        <end position="843"/>
    </location>
</feature>
<dbReference type="Pfam" id="PF01728">
    <property type="entry name" value="FtsJ"/>
    <property type="match status" value="1"/>
</dbReference>
<dbReference type="InterPro" id="IPR029063">
    <property type="entry name" value="SAM-dependent_MTases_sf"/>
</dbReference>
<feature type="compositionally biased region" description="Basic and acidic residues" evidence="2">
    <location>
        <begin position="879"/>
        <end position="891"/>
    </location>
</feature>
<feature type="compositionally biased region" description="Basic and acidic residues" evidence="2">
    <location>
        <begin position="713"/>
        <end position="742"/>
    </location>
</feature>
<feature type="domain" description="Ribosomal RNA methyltransferase FtsJ" evidence="3">
    <location>
        <begin position="132"/>
        <end position="426"/>
    </location>
</feature>
<keyword evidence="1" id="KW-0507">mRNA processing</keyword>
<name>A0A2C6L5G5_9APIC</name>
<feature type="compositionally biased region" description="Polar residues" evidence="2">
    <location>
        <begin position="748"/>
        <end position="764"/>
    </location>
</feature>
<feature type="region of interest" description="Disordered" evidence="2">
    <location>
        <begin position="577"/>
        <end position="690"/>
    </location>
</feature>
<feature type="compositionally biased region" description="Low complexity" evidence="2">
    <location>
        <begin position="577"/>
        <end position="589"/>
    </location>
</feature>
<proteinExistence type="predicted"/>
<keyword evidence="1" id="KW-0506">mRNA capping</keyword>
<comment type="subcellular location">
    <subcellularLocation>
        <location evidence="1">Nucleus</location>
    </subcellularLocation>
</comment>
<feature type="compositionally biased region" description="Basic and acidic residues" evidence="2">
    <location>
        <begin position="796"/>
        <end position="805"/>
    </location>
</feature>
<dbReference type="OrthoDB" id="330778at2759"/>
<dbReference type="PANTHER" id="PTHR16121:SF0">
    <property type="entry name" value="CAP-SPECIFIC MRNA (NUCLEOSIDE-2'-O-)-METHYLTRANSFERASE 1"/>
    <property type="match status" value="1"/>
</dbReference>
<feature type="compositionally biased region" description="Polar residues" evidence="2">
    <location>
        <begin position="623"/>
        <end position="632"/>
    </location>
</feature>
<evidence type="ECO:0000256" key="1">
    <source>
        <dbReference type="RuleBase" id="RU368012"/>
    </source>
</evidence>
<keyword evidence="1" id="KW-0539">Nucleus</keyword>
<evidence type="ECO:0000259" key="3">
    <source>
        <dbReference type="Pfam" id="PF01728"/>
    </source>
</evidence>
<dbReference type="GeneID" id="94426725"/>
<protein>
    <recommendedName>
        <fullName evidence="1">Cap-specific mRNA (nucleoside-2'-O-)-methyltransferase 1</fullName>
        <ecNumber evidence="1">2.1.1.57</ecNumber>
    </recommendedName>
    <alternativeName>
        <fullName evidence="1">Cap1 2'O-ribose methyltransferase 1</fullName>
    </alternativeName>
</protein>
<comment type="caution">
    <text evidence="4">The sequence shown here is derived from an EMBL/GenBank/DDBJ whole genome shotgun (WGS) entry which is preliminary data.</text>
</comment>
<dbReference type="AlphaFoldDB" id="A0A2C6L5G5"/>
<dbReference type="InterPro" id="IPR002877">
    <property type="entry name" value="RNA_MeTrfase_FtsJ_dom"/>
</dbReference>
<dbReference type="GO" id="GO:0003676">
    <property type="term" value="F:nucleic acid binding"/>
    <property type="evidence" value="ECO:0007669"/>
    <property type="project" value="UniProtKB-UniRule"/>
</dbReference>
<feature type="region of interest" description="Disordered" evidence="2">
    <location>
        <begin position="706"/>
        <end position="972"/>
    </location>
</feature>
<dbReference type="RefSeq" id="XP_067924509.1">
    <property type="nucleotide sequence ID" value="XM_068063514.1"/>
</dbReference>
<dbReference type="GO" id="GO:0005737">
    <property type="term" value="C:cytoplasm"/>
    <property type="evidence" value="ECO:0007669"/>
    <property type="project" value="TreeGrafter"/>
</dbReference>
<comment type="catalytic activity">
    <reaction evidence="1">
        <text>a 5'-end (N(7)-methyl 5'-triphosphoguanosine)-ribonucleoside in mRNA + S-adenosyl-L-methionine = a 5'-end (N(7)-methyl 5'-triphosphoguanosine)-(2'-O-methyl-ribonucleoside) in mRNA + S-adenosyl-L-homocysteine + H(+)</text>
        <dbReference type="Rhea" id="RHEA:67020"/>
        <dbReference type="Rhea" id="RHEA-COMP:17167"/>
        <dbReference type="Rhea" id="RHEA-COMP:17168"/>
        <dbReference type="ChEBI" id="CHEBI:15378"/>
        <dbReference type="ChEBI" id="CHEBI:57856"/>
        <dbReference type="ChEBI" id="CHEBI:59789"/>
        <dbReference type="ChEBI" id="CHEBI:156461"/>
        <dbReference type="ChEBI" id="CHEBI:167609"/>
        <dbReference type="EC" id="2.1.1.57"/>
    </reaction>
</comment>
<organism evidence="4 5">
    <name type="scientific">Cystoisospora suis</name>
    <dbReference type="NCBI Taxonomy" id="483139"/>
    <lineage>
        <taxon>Eukaryota</taxon>
        <taxon>Sar</taxon>
        <taxon>Alveolata</taxon>
        <taxon>Apicomplexa</taxon>
        <taxon>Conoidasida</taxon>
        <taxon>Coccidia</taxon>
        <taxon>Eucoccidiorida</taxon>
        <taxon>Eimeriorina</taxon>
        <taxon>Sarcocystidae</taxon>
        <taxon>Cystoisospora</taxon>
    </lineage>
</organism>
<keyword evidence="5" id="KW-1185">Reference proteome</keyword>
<dbReference type="GO" id="GO:0032259">
    <property type="term" value="P:methylation"/>
    <property type="evidence" value="ECO:0007669"/>
    <property type="project" value="UniProtKB-KW"/>
</dbReference>